<organism evidence="3 4">
    <name type="scientific">Stylosanthes scabra</name>
    <dbReference type="NCBI Taxonomy" id="79078"/>
    <lineage>
        <taxon>Eukaryota</taxon>
        <taxon>Viridiplantae</taxon>
        <taxon>Streptophyta</taxon>
        <taxon>Embryophyta</taxon>
        <taxon>Tracheophyta</taxon>
        <taxon>Spermatophyta</taxon>
        <taxon>Magnoliopsida</taxon>
        <taxon>eudicotyledons</taxon>
        <taxon>Gunneridae</taxon>
        <taxon>Pentapetalae</taxon>
        <taxon>rosids</taxon>
        <taxon>fabids</taxon>
        <taxon>Fabales</taxon>
        <taxon>Fabaceae</taxon>
        <taxon>Papilionoideae</taxon>
        <taxon>50 kb inversion clade</taxon>
        <taxon>dalbergioids sensu lato</taxon>
        <taxon>Dalbergieae</taxon>
        <taxon>Pterocarpus clade</taxon>
        <taxon>Stylosanthes</taxon>
    </lineage>
</organism>
<gene>
    <name evidence="3" type="ORF">PIB30_081399</name>
</gene>
<reference evidence="3 4" key="1">
    <citation type="journal article" date="2023" name="Plants (Basel)">
        <title>Bridging the Gap: Combining Genomics and Transcriptomics Approaches to Understand Stylosanthes scabra, an Orphan Legume from the Brazilian Caatinga.</title>
        <authorList>
            <person name="Ferreira-Neto J.R.C."/>
            <person name="da Silva M.D."/>
            <person name="Binneck E."/>
            <person name="de Melo N.F."/>
            <person name="da Silva R.H."/>
            <person name="de Melo A.L.T.M."/>
            <person name="Pandolfi V."/>
            <person name="Bustamante F.O."/>
            <person name="Brasileiro-Vidal A.C."/>
            <person name="Benko-Iseppon A.M."/>
        </authorList>
    </citation>
    <scope>NUCLEOTIDE SEQUENCE [LARGE SCALE GENOMIC DNA]</scope>
    <source>
        <tissue evidence="3">Leaves</tissue>
    </source>
</reference>
<dbReference type="EMBL" id="JASCZI010273077">
    <property type="protein sequence ID" value="MED6224177.1"/>
    <property type="molecule type" value="Genomic_DNA"/>
</dbReference>
<keyword evidence="2" id="KW-1133">Transmembrane helix</keyword>
<keyword evidence="2" id="KW-0812">Transmembrane</keyword>
<feature type="transmembrane region" description="Helical" evidence="2">
    <location>
        <begin position="22"/>
        <end position="44"/>
    </location>
</feature>
<evidence type="ECO:0000256" key="2">
    <source>
        <dbReference type="SAM" id="Phobius"/>
    </source>
</evidence>
<keyword evidence="4" id="KW-1185">Reference proteome</keyword>
<protein>
    <submittedName>
        <fullName evidence="3">Uncharacterized protein</fullName>
    </submittedName>
</protein>
<evidence type="ECO:0000313" key="3">
    <source>
        <dbReference type="EMBL" id="MED6224177.1"/>
    </source>
</evidence>
<keyword evidence="2" id="KW-0472">Membrane</keyword>
<dbReference type="Proteomes" id="UP001341840">
    <property type="component" value="Unassembled WGS sequence"/>
</dbReference>
<accession>A0ABU6ZQG0</accession>
<evidence type="ECO:0000256" key="1">
    <source>
        <dbReference type="SAM" id="MobiDB-lite"/>
    </source>
</evidence>
<comment type="caution">
    <text evidence="3">The sequence shown here is derived from an EMBL/GenBank/DDBJ whole genome shotgun (WGS) entry which is preliminary data.</text>
</comment>
<proteinExistence type="predicted"/>
<evidence type="ECO:0000313" key="4">
    <source>
        <dbReference type="Proteomes" id="UP001341840"/>
    </source>
</evidence>
<sequence>MDIPTHDATIPEPDPKPEPEPIMPSGLGGVIFTEGAITGLAFFWRNVNGRSASRLETLKETAPHALMRDPL</sequence>
<name>A0ABU6ZQG0_9FABA</name>
<feature type="region of interest" description="Disordered" evidence="1">
    <location>
        <begin position="1"/>
        <end position="27"/>
    </location>
</feature>